<evidence type="ECO:0000256" key="8">
    <source>
        <dbReference type="ARBA" id="ARBA00048679"/>
    </source>
</evidence>
<name>A0ABT7UCP1_9FIRM</name>
<comment type="catalytic activity">
    <reaction evidence="7">
        <text>L-threonyl-[protein] + ATP = O-phospho-L-threonyl-[protein] + ADP + H(+)</text>
        <dbReference type="Rhea" id="RHEA:46608"/>
        <dbReference type="Rhea" id="RHEA-COMP:11060"/>
        <dbReference type="Rhea" id="RHEA-COMP:11605"/>
        <dbReference type="ChEBI" id="CHEBI:15378"/>
        <dbReference type="ChEBI" id="CHEBI:30013"/>
        <dbReference type="ChEBI" id="CHEBI:30616"/>
        <dbReference type="ChEBI" id="CHEBI:61977"/>
        <dbReference type="ChEBI" id="CHEBI:456216"/>
        <dbReference type="EC" id="2.7.11.1"/>
    </reaction>
</comment>
<dbReference type="PANTHER" id="PTHR24363:SF0">
    <property type="entry name" value="SERINE_THREONINE KINASE LIKE DOMAIN CONTAINING 1"/>
    <property type="match status" value="1"/>
</dbReference>
<feature type="domain" description="Protein kinase" evidence="10">
    <location>
        <begin position="18"/>
        <end position="274"/>
    </location>
</feature>
<keyword evidence="9" id="KW-1133">Transmembrane helix</keyword>
<keyword evidence="12" id="KW-1185">Reference proteome</keyword>
<reference evidence="11" key="2">
    <citation type="submission" date="2023-06" db="EMBL/GenBank/DDBJ databases">
        <authorList>
            <person name="Zeman M."/>
            <person name="Kubasova T."/>
            <person name="Jahodarova E."/>
            <person name="Nykrynova M."/>
            <person name="Rychlik I."/>
        </authorList>
    </citation>
    <scope>NUCLEOTIDE SEQUENCE</scope>
    <source>
        <strain evidence="11">ET39</strain>
    </source>
</reference>
<evidence type="ECO:0000313" key="11">
    <source>
        <dbReference type="EMBL" id="MDM8156730.1"/>
    </source>
</evidence>
<dbReference type="SMART" id="SM00220">
    <property type="entry name" value="S_TKc"/>
    <property type="match status" value="1"/>
</dbReference>
<dbReference type="PANTHER" id="PTHR24363">
    <property type="entry name" value="SERINE/THREONINE PROTEIN KINASE"/>
    <property type="match status" value="1"/>
</dbReference>
<dbReference type="Pfam" id="PF00069">
    <property type="entry name" value="Pkinase"/>
    <property type="match status" value="1"/>
</dbReference>
<organism evidence="11 12">
    <name type="scientific">Amedibacillus dolichus</name>
    <dbReference type="NCBI Taxonomy" id="31971"/>
    <lineage>
        <taxon>Bacteria</taxon>
        <taxon>Bacillati</taxon>
        <taxon>Bacillota</taxon>
        <taxon>Erysipelotrichia</taxon>
        <taxon>Erysipelotrichales</taxon>
        <taxon>Erysipelotrichaceae</taxon>
        <taxon>Amedibacillus</taxon>
    </lineage>
</organism>
<evidence type="ECO:0000256" key="5">
    <source>
        <dbReference type="ARBA" id="ARBA00022777"/>
    </source>
</evidence>
<dbReference type="EMBL" id="JAUDCG010000011">
    <property type="protein sequence ID" value="MDM8156730.1"/>
    <property type="molecule type" value="Genomic_DNA"/>
</dbReference>
<dbReference type="Proteomes" id="UP001529340">
    <property type="component" value="Unassembled WGS sequence"/>
</dbReference>
<keyword evidence="5 11" id="KW-0418">Kinase</keyword>
<dbReference type="RefSeq" id="WP_289607198.1">
    <property type="nucleotide sequence ID" value="NZ_JAUDCG010000011.1"/>
</dbReference>
<evidence type="ECO:0000256" key="6">
    <source>
        <dbReference type="ARBA" id="ARBA00022840"/>
    </source>
</evidence>
<keyword evidence="2" id="KW-0723">Serine/threonine-protein kinase</keyword>
<evidence type="ECO:0000256" key="1">
    <source>
        <dbReference type="ARBA" id="ARBA00012513"/>
    </source>
</evidence>
<evidence type="ECO:0000256" key="4">
    <source>
        <dbReference type="ARBA" id="ARBA00022741"/>
    </source>
</evidence>
<dbReference type="SUPFAM" id="SSF56112">
    <property type="entry name" value="Protein kinase-like (PK-like)"/>
    <property type="match status" value="1"/>
</dbReference>
<comment type="catalytic activity">
    <reaction evidence="8">
        <text>L-seryl-[protein] + ATP = O-phospho-L-seryl-[protein] + ADP + H(+)</text>
        <dbReference type="Rhea" id="RHEA:17989"/>
        <dbReference type="Rhea" id="RHEA-COMP:9863"/>
        <dbReference type="Rhea" id="RHEA-COMP:11604"/>
        <dbReference type="ChEBI" id="CHEBI:15378"/>
        <dbReference type="ChEBI" id="CHEBI:29999"/>
        <dbReference type="ChEBI" id="CHEBI:30616"/>
        <dbReference type="ChEBI" id="CHEBI:83421"/>
        <dbReference type="ChEBI" id="CHEBI:456216"/>
        <dbReference type="EC" id="2.7.11.1"/>
    </reaction>
</comment>
<dbReference type="InterPro" id="IPR011009">
    <property type="entry name" value="Kinase-like_dom_sf"/>
</dbReference>
<evidence type="ECO:0000256" key="7">
    <source>
        <dbReference type="ARBA" id="ARBA00047899"/>
    </source>
</evidence>
<keyword evidence="9" id="KW-0472">Membrane</keyword>
<evidence type="ECO:0000259" key="10">
    <source>
        <dbReference type="PROSITE" id="PS50011"/>
    </source>
</evidence>
<accession>A0ABT7UCP1</accession>
<dbReference type="InterPro" id="IPR000719">
    <property type="entry name" value="Prot_kinase_dom"/>
</dbReference>
<proteinExistence type="predicted"/>
<dbReference type="GO" id="GO:0016301">
    <property type="term" value="F:kinase activity"/>
    <property type="evidence" value="ECO:0007669"/>
    <property type="project" value="UniProtKB-KW"/>
</dbReference>
<dbReference type="EC" id="2.7.11.1" evidence="1"/>
<dbReference type="PROSITE" id="PS50011">
    <property type="entry name" value="PROTEIN_KINASE_DOM"/>
    <property type="match status" value="1"/>
</dbReference>
<keyword evidence="4" id="KW-0547">Nucleotide-binding</keyword>
<dbReference type="Gene3D" id="1.10.510.10">
    <property type="entry name" value="Transferase(Phosphotransferase) domain 1"/>
    <property type="match status" value="1"/>
</dbReference>
<evidence type="ECO:0000256" key="3">
    <source>
        <dbReference type="ARBA" id="ARBA00022679"/>
    </source>
</evidence>
<protein>
    <recommendedName>
        <fullName evidence="1">non-specific serine/threonine protein kinase</fullName>
        <ecNumber evidence="1">2.7.11.1</ecNumber>
    </recommendedName>
</protein>
<sequence length="559" mass="65488">MKRQMEEGNMSGWLNDRYRVEERLFEKQDRTLYRAHDRRLEQTVLLWVQWLDQSDAADELREHCLMEARVLMKMEHPHILTVLNYFEEENACYIVFEDVKYQTLSDVLSRQERLSIQRVRPIALQLMDTLDYIHKQGYIYMNVSLQEILIDDDDAILLYDFSSLCEKNHRIDRMITHAGHNLPSEAYQPNAAARADSDVYGVGAALYEMLSGRSLLAAPRRERISEKYHKEILEKLQHFDDQISSGEDASIRRSLSLKRRERFQSMGEFRSAFLEEQAMQPEKQWVNRHQRRAYWLIFLNVLVILALLVVLAQQQKSRFHKSVIQADTISVLLPYQNEQERQANEQIVNYYQEEYPQIDVSLTQVAREDYAAFAAQEPSFDVFFWNEAIDLQTCADLHDLMKMIDPSCFYGFDQGTFAKRLPLGFEAEIRYQNAQPDADAQRETADAETFYQGQAQSYLGSSAQLGEVITRLPGLWRIEADETVKITYRDLVCVRKSTTNKESAAMLFVYVLLGDYAQNEHYLQQDSWLPVNRETLSRYIEGYPQLSYLEEAALVIKEE</sequence>
<feature type="transmembrane region" description="Helical" evidence="9">
    <location>
        <begin position="293"/>
        <end position="312"/>
    </location>
</feature>
<evidence type="ECO:0000313" key="12">
    <source>
        <dbReference type="Proteomes" id="UP001529340"/>
    </source>
</evidence>
<keyword evidence="3" id="KW-0808">Transferase</keyword>
<dbReference type="Gene3D" id="3.30.200.20">
    <property type="entry name" value="Phosphorylase Kinase, domain 1"/>
    <property type="match status" value="1"/>
</dbReference>
<evidence type="ECO:0000256" key="9">
    <source>
        <dbReference type="SAM" id="Phobius"/>
    </source>
</evidence>
<gene>
    <name evidence="11" type="ORF">QUV96_03650</name>
</gene>
<keyword evidence="9" id="KW-0812">Transmembrane</keyword>
<reference evidence="11" key="1">
    <citation type="submission" date="2023-06" db="EMBL/GenBank/DDBJ databases">
        <title>Identification and characterization of horizontal gene transfer across gut microbiota members of farm animals based on homology search.</title>
        <authorList>
            <person name="Schwarzerova J."/>
            <person name="Nykrynova M."/>
            <person name="Jureckova K."/>
            <person name="Cejkova D."/>
            <person name="Rychlik I."/>
        </authorList>
    </citation>
    <scope>NUCLEOTIDE SEQUENCE</scope>
    <source>
        <strain evidence="11">ET39</strain>
    </source>
</reference>
<comment type="caution">
    <text evidence="11">The sequence shown here is derived from an EMBL/GenBank/DDBJ whole genome shotgun (WGS) entry which is preliminary data.</text>
</comment>
<evidence type="ECO:0000256" key="2">
    <source>
        <dbReference type="ARBA" id="ARBA00022527"/>
    </source>
</evidence>
<keyword evidence="6" id="KW-0067">ATP-binding</keyword>